<name>A0ABY2WIV5_9FLAO</name>
<accession>A0ABY2WIV5</accession>
<evidence type="ECO:0000313" key="1">
    <source>
        <dbReference type="EMBL" id="TMU54764.1"/>
    </source>
</evidence>
<dbReference type="EMBL" id="VCNI01000002">
    <property type="protein sequence ID" value="TMU54764.1"/>
    <property type="molecule type" value="Genomic_DNA"/>
</dbReference>
<dbReference type="Proteomes" id="UP000751614">
    <property type="component" value="Unassembled WGS sequence"/>
</dbReference>
<dbReference type="PROSITE" id="PS51257">
    <property type="entry name" value="PROKAR_LIPOPROTEIN"/>
    <property type="match status" value="1"/>
</dbReference>
<sequence length="165" mass="18916">MRKLLGLLVAGIVLLGCKDKNASPEDSPYEELVFNYQKMPQRTVLNTKATELLENWPEFRAFNSSFDVLYKARNNEDLALALDDLIDKQSLLEKSQYPAMFDALEIKSRLRVVKTYLFKAKSHVLNNSETTEPTVEMINAYNAMRAQLNVVINSQLDKKLILDEE</sequence>
<organism evidence="1 2">
    <name type="scientific">Flagellimonas algicola</name>
    <dbReference type="NCBI Taxonomy" id="2583815"/>
    <lineage>
        <taxon>Bacteria</taxon>
        <taxon>Pseudomonadati</taxon>
        <taxon>Bacteroidota</taxon>
        <taxon>Flavobacteriia</taxon>
        <taxon>Flavobacteriales</taxon>
        <taxon>Flavobacteriaceae</taxon>
        <taxon>Flagellimonas</taxon>
    </lineage>
</organism>
<dbReference type="RefSeq" id="WP_138836261.1">
    <property type="nucleotide sequence ID" value="NZ_VCNI01000002.1"/>
</dbReference>
<proteinExistence type="predicted"/>
<evidence type="ECO:0000313" key="2">
    <source>
        <dbReference type="Proteomes" id="UP000751614"/>
    </source>
</evidence>
<protein>
    <submittedName>
        <fullName evidence="1">Uncharacterized protein</fullName>
    </submittedName>
</protein>
<reference evidence="1 2" key="1">
    <citation type="submission" date="2019-05" db="EMBL/GenBank/DDBJ databases">
        <title>Flagellimonas sp. AsT0115, sp. nov., isolated from a marine red algae, Asparagopsis taxiformis.</title>
        <authorList>
            <person name="Kim J."/>
            <person name="Jeong S.E."/>
            <person name="Jeon C.O."/>
        </authorList>
    </citation>
    <scope>NUCLEOTIDE SEQUENCE [LARGE SCALE GENOMIC DNA]</scope>
    <source>
        <strain evidence="1 2">AsT0115</strain>
    </source>
</reference>
<keyword evidence="2" id="KW-1185">Reference proteome</keyword>
<gene>
    <name evidence="1" type="ORF">FGG15_11220</name>
</gene>
<comment type="caution">
    <text evidence="1">The sequence shown here is derived from an EMBL/GenBank/DDBJ whole genome shotgun (WGS) entry which is preliminary data.</text>
</comment>